<dbReference type="PANTHER" id="PTHR45649">
    <property type="entry name" value="AMINO-ACID PERMEASE BAT1"/>
    <property type="match status" value="1"/>
</dbReference>
<feature type="transmembrane region" description="Helical" evidence="6">
    <location>
        <begin position="232"/>
        <end position="252"/>
    </location>
</feature>
<sequence length="299" mass="32120">MPALEGGRGHQSNRVVWMEWAADVGYPEAVVFVSGMLNGAFAMGTPDAISHLAEEIHSPETNVPKAMALQIGLGFISGFAFLVPMLYAINDFDALQTSSFPLGELYRQATWTNAGAIGLLCVTLLPVLGCVIGLYVTAGRTLWTLARDGATPRSAYFGKVHRSLAMPMRATLLSAVLTTLIGGIALASSTAFQSFVSSFIQMSTASYMASLMPFVLRRRRGLRFGPFKMPDILGMCVNSAACIYMVLAFGIYCLPSSLPTSAKTINYAPVIWAGCTALIALFWTCFAGKRYSGPRLPIT</sequence>
<keyword evidence="5 6" id="KW-0472">Membrane</keyword>
<evidence type="ECO:0000256" key="3">
    <source>
        <dbReference type="ARBA" id="ARBA00022692"/>
    </source>
</evidence>
<evidence type="ECO:0000256" key="2">
    <source>
        <dbReference type="ARBA" id="ARBA00022448"/>
    </source>
</evidence>
<dbReference type="AlphaFoldDB" id="A0A8H6RTB7"/>
<dbReference type="Pfam" id="PF13520">
    <property type="entry name" value="AA_permease_2"/>
    <property type="match status" value="1"/>
</dbReference>
<feature type="transmembrane region" description="Helical" evidence="6">
    <location>
        <begin position="198"/>
        <end position="216"/>
    </location>
</feature>
<organism evidence="7 8">
    <name type="scientific">Pseudocercospora fuligena</name>
    <dbReference type="NCBI Taxonomy" id="685502"/>
    <lineage>
        <taxon>Eukaryota</taxon>
        <taxon>Fungi</taxon>
        <taxon>Dikarya</taxon>
        <taxon>Ascomycota</taxon>
        <taxon>Pezizomycotina</taxon>
        <taxon>Dothideomycetes</taxon>
        <taxon>Dothideomycetidae</taxon>
        <taxon>Mycosphaerellales</taxon>
        <taxon>Mycosphaerellaceae</taxon>
        <taxon>Pseudocercospora</taxon>
    </lineage>
</organism>
<dbReference type="EMBL" id="JABCIY010000023">
    <property type="protein sequence ID" value="KAF7196766.1"/>
    <property type="molecule type" value="Genomic_DNA"/>
</dbReference>
<protein>
    <submittedName>
        <fullName evidence="7">Choline transport protein</fullName>
    </submittedName>
</protein>
<feature type="transmembrane region" description="Helical" evidence="6">
    <location>
        <begin position="264"/>
        <end position="286"/>
    </location>
</feature>
<dbReference type="Gene3D" id="1.20.1740.10">
    <property type="entry name" value="Amino acid/polyamine transporter I"/>
    <property type="match status" value="1"/>
</dbReference>
<keyword evidence="8" id="KW-1185">Reference proteome</keyword>
<keyword evidence="3 6" id="KW-0812">Transmembrane</keyword>
<evidence type="ECO:0000256" key="5">
    <source>
        <dbReference type="ARBA" id="ARBA00023136"/>
    </source>
</evidence>
<reference evidence="7" key="1">
    <citation type="submission" date="2020-04" db="EMBL/GenBank/DDBJ databases">
        <title>Draft genome resource of the tomato pathogen Pseudocercospora fuligena.</title>
        <authorList>
            <person name="Zaccaron A."/>
        </authorList>
    </citation>
    <scope>NUCLEOTIDE SEQUENCE</scope>
    <source>
        <strain evidence="7">PF001</strain>
    </source>
</reference>
<dbReference type="Proteomes" id="UP000660729">
    <property type="component" value="Unassembled WGS sequence"/>
</dbReference>
<name>A0A8H6RTB7_9PEZI</name>
<dbReference type="PANTHER" id="PTHR45649:SF27">
    <property type="entry name" value="CHOLINE TRANSPORTER (EUROFUNG)"/>
    <property type="match status" value="1"/>
</dbReference>
<dbReference type="GO" id="GO:0016020">
    <property type="term" value="C:membrane"/>
    <property type="evidence" value="ECO:0007669"/>
    <property type="project" value="UniProtKB-SubCell"/>
</dbReference>
<evidence type="ECO:0000256" key="6">
    <source>
        <dbReference type="SAM" id="Phobius"/>
    </source>
</evidence>
<feature type="transmembrane region" description="Helical" evidence="6">
    <location>
        <begin position="109"/>
        <end position="137"/>
    </location>
</feature>
<dbReference type="InterPro" id="IPR002293">
    <property type="entry name" value="AA/rel_permease1"/>
</dbReference>
<evidence type="ECO:0000313" key="8">
    <source>
        <dbReference type="Proteomes" id="UP000660729"/>
    </source>
</evidence>
<evidence type="ECO:0000256" key="4">
    <source>
        <dbReference type="ARBA" id="ARBA00022989"/>
    </source>
</evidence>
<keyword evidence="2" id="KW-0813">Transport</keyword>
<comment type="caution">
    <text evidence="7">The sequence shown here is derived from an EMBL/GenBank/DDBJ whole genome shotgun (WGS) entry which is preliminary data.</text>
</comment>
<comment type="subcellular location">
    <subcellularLocation>
        <location evidence="1">Membrane</location>
        <topology evidence="1">Multi-pass membrane protein</topology>
    </subcellularLocation>
</comment>
<feature type="transmembrane region" description="Helical" evidence="6">
    <location>
        <begin position="67"/>
        <end position="89"/>
    </location>
</feature>
<gene>
    <name evidence="7" type="ORF">HII31_01905</name>
</gene>
<feature type="transmembrane region" description="Helical" evidence="6">
    <location>
        <begin position="172"/>
        <end position="192"/>
    </location>
</feature>
<dbReference type="OrthoDB" id="3900342at2759"/>
<proteinExistence type="predicted"/>
<dbReference type="GO" id="GO:0022857">
    <property type="term" value="F:transmembrane transporter activity"/>
    <property type="evidence" value="ECO:0007669"/>
    <property type="project" value="InterPro"/>
</dbReference>
<evidence type="ECO:0000256" key="1">
    <source>
        <dbReference type="ARBA" id="ARBA00004141"/>
    </source>
</evidence>
<evidence type="ECO:0000313" key="7">
    <source>
        <dbReference type="EMBL" id="KAF7196766.1"/>
    </source>
</evidence>
<accession>A0A8H6RTB7</accession>
<keyword evidence="4 6" id="KW-1133">Transmembrane helix</keyword>